<comment type="caution">
    <text evidence="1">The sequence shown here is derived from an EMBL/GenBank/DDBJ whole genome shotgun (WGS) entry which is preliminary data.</text>
</comment>
<sequence>MENNIVWGCVNANGGIYKGTGFTVTKVATGTYEVEYNTSFNDTPAVTLTQNYHNWNDFGYEGGDTKDNCVLVASNRNKFKLITGNAPGDHTDRNFTFIAIGS</sequence>
<protein>
    <submittedName>
        <fullName evidence="1">Uncharacterized protein</fullName>
    </submittedName>
</protein>
<organism evidence="1">
    <name type="scientific">Symploca sp. SIO1C4</name>
    <dbReference type="NCBI Taxonomy" id="2607765"/>
    <lineage>
        <taxon>Bacteria</taxon>
        <taxon>Bacillati</taxon>
        <taxon>Cyanobacteriota</taxon>
        <taxon>Cyanophyceae</taxon>
        <taxon>Coleofasciculales</taxon>
        <taxon>Coleofasciculaceae</taxon>
        <taxon>Symploca</taxon>
    </lineage>
</organism>
<dbReference type="AlphaFoldDB" id="A0A6B3NFC7"/>
<accession>A0A6B3NFC7</accession>
<dbReference type="EMBL" id="JAAHFQ010000203">
    <property type="protein sequence ID" value="NER28361.1"/>
    <property type="molecule type" value="Genomic_DNA"/>
</dbReference>
<name>A0A6B3NFC7_9CYAN</name>
<proteinExistence type="predicted"/>
<evidence type="ECO:0000313" key="1">
    <source>
        <dbReference type="EMBL" id="NER28361.1"/>
    </source>
</evidence>
<reference evidence="1" key="1">
    <citation type="submission" date="2019-11" db="EMBL/GenBank/DDBJ databases">
        <title>Genomic insights into an expanded diversity of filamentous marine cyanobacteria reveals the extraordinary biosynthetic potential of Moorea and Okeania.</title>
        <authorList>
            <person name="Ferreira Leao T."/>
            <person name="Wang M."/>
            <person name="Moss N."/>
            <person name="Da Silva R."/>
            <person name="Sanders J."/>
            <person name="Nurk S."/>
            <person name="Gurevich A."/>
            <person name="Humphrey G."/>
            <person name="Reher R."/>
            <person name="Zhu Q."/>
            <person name="Belda-Ferre P."/>
            <person name="Glukhov E."/>
            <person name="Rex R."/>
            <person name="Dorrestein P.C."/>
            <person name="Knight R."/>
            <person name="Pevzner P."/>
            <person name="Gerwick W.H."/>
            <person name="Gerwick L."/>
        </authorList>
    </citation>
    <scope>NUCLEOTIDE SEQUENCE</scope>
    <source>
        <strain evidence="1">SIO1C4</strain>
    </source>
</reference>
<gene>
    <name evidence="1" type="ORF">F6J89_12185</name>
</gene>